<dbReference type="Proteomes" id="UP000316598">
    <property type="component" value="Unassembled WGS sequence"/>
</dbReference>
<proteinExistence type="predicted"/>
<evidence type="ECO:0000313" key="2">
    <source>
        <dbReference type="EMBL" id="TWT54787.1"/>
    </source>
</evidence>
<gene>
    <name evidence="2" type="ORF">Pla22_24410</name>
</gene>
<sequence length="94" mass="10147">MAISGTLELSLCLPIFVNWAAHVNPETSRVSVVLSGLDGRKGMVWYGSRTVQDAGKKHAASRSPAKHGDKRKKADAGASAFGVKWWSAAFRYCP</sequence>
<comment type="caution">
    <text evidence="2">The sequence shown here is derived from an EMBL/GenBank/DDBJ whole genome shotgun (WGS) entry which is preliminary data.</text>
</comment>
<protein>
    <submittedName>
        <fullName evidence="2">Uncharacterized protein</fullName>
    </submittedName>
</protein>
<evidence type="ECO:0000313" key="3">
    <source>
        <dbReference type="Proteomes" id="UP000316598"/>
    </source>
</evidence>
<keyword evidence="3" id="KW-1185">Reference proteome</keyword>
<dbReference type="EMBL" id="SJPI01000001">
    <property type="protein sequence ID" value="TWT54787.1"/>
    <property type="molecule type" value="Genomic_DNA"/>
</dbReference>
<reference evidence="2 3" key="1">
    <citation type="submission" date="2019-02" db="EMBL/GenBank/DDBJ databases">
        <title>Deep-cultivation of Planctomycetes and their phenomic and genomic characterization uncovers novel biology.</title>
        <authorList>
            <person name="Wiegand S."/>
            <person name="Jogler M."/>
            <person name="Boedeker C."/>
            <person name="Pinto D."/>
            <person name="Vollmers J."/>
            <person name="Rivas-Marin E."/>
            <person name="Kohn T."/>
            <person name="Peeters S.H."/>
            <person name="Heuer A."/>
            <person name="Rast P."/>
            <person name="Oberbeckmann S."/>
            <person name="Bunk B."/>
            <person name="Jeske O."/>
            <person name="Meyerdierks A."/>
            <person name="Storesund J.E."/>
            <person name="Kallscheuer N."/>
            <person name="Luecker S."/>
            <person name="Lage O.M."/>
            <person name="Pohl T."/>
            <person name="Merkel B.J."/>
            <person name="Hornburger P."/>
            <person name="Mueller R.-W."/>
            <person name="Bruemmer F."/>
            <person name="Labrenz M."/>
            <person name="Spormann A.M."/>
            <person name="Op Den Camp H."/>
            <person name="Overmann J."/>
            <person name="Amann R."/>
            <person name="Jetten M.S.M."/>
            <person name="Mascher T."/>
            <person name="Medema M.H."/>
            <person name="Devos D.P."/>
            <person name="Kaster A.-K."/>
            <person name="Ovreas L."/>
            <person name="Rohde M."/>
            <person name="Galperin M.Y."/>
            <person name="Jogler C."/>
        </authorList>
    </citation>
    <scope>NUCLEOTIDE SEQUENCE [LARGE SCALE GENOMIC DNA]</scope>
    <source>
        <strain evidence="2 3">Pla22</strain>
    </source>
</reference>
<organism evidence="2 3">
    <name type="scientific">Rubripirellula amarantea</name>
    <dbReference type="NCBI Taxonomy" id="2527999"/>
    <lineage>
        <taxon>Bacteria</taxon>
        <taxon>Pseudomonadati</taxon>
        <taxon>Planctomycetota</taxon>
        <taxon>Planctomycetia</taxon>
        <taxon>Pirellulales</taxon>
        <taxon>Pirellulaceae</taxon>
        <taxon>Rubripirellula</taxon>
    </lineage>
</organism>
<feature type="region of interest" description="Disordered" evidence="1">
    <location>
        <begin position="52"/>
        <end position="76"/>
    </location>
</feature>
<dbReference type="AlphaFoldDB" id="A0A5C5WVN6"/>
<accession>A0A5C5WVN6</accession>
<feature type="compositionally biased region" description="Basic residues" evidence="1">
    <location>
        <begin position="57"/>
        <end position="73"/>
    </location>
</feature>
<name>A0A5C5WVN6_9BACT</name>
<evidence type="ECO:0000256" key="1">
    <source>
        <dbReference type="SAM" id="MobiDB-lite"/>
    </source>
</evidence>